<reference evidence="1 2" key="1">
    <citation type="journal article" date="2016" name="Nat. Commun.">
        <title>Thousands of microbial genomes shed light on interconnected biogeochemical processes in an aquifer system.</title>
        <authorList>
            <person name="Anantharaman K."/>
            <person name="Brown C.T."/>
            <person name="Hug L.A."/>
            <person name="Sharon I."/>
            <person name="Castelle C.J."/>
            <person name="Probst A.J."/>
            <person name="Thomas B.C."/>
            <person name="Singh A."/>
            <person name="Wilkins M.J."/>
            <person name="Karaoz U."/>
            <person name="Brodie E.L."/>
            <person name="Williams K.H."/>
            <person name="Hubbard S.S."/>
            <person name="Banfield J.F."/>
        </authorList>
    </citation>
    <scope>NUCLEOTIDE SEQUENCE [LARGE SCALE GENOMIC DNA]</scope>
</reference>
<gene>
    <name evidence="1" type="ORF">A3J46_01370</name>
</gene>
<organism evidence="1 2">
    <name type="scientific">Candidatus Yanofskybacteria bacterium RIFCSPHIGHO2_02_FULL_41_11</name>
    <dbReference type="NCBI Taxonomy" id="1802675"/>
    <lineage>
        <taxon>Bacteria</taxon>
        <taxon>Candidatus Yanofskyibacteriota</taxon>
    </lineage>
</organism>
<dbReference type="AlphaFoldDB" id="A0A1F8F8H5"/>
<dbReference type="PROSITE" id="PS51257">
    <property type="entry name" value="PROKAR_LIPOPROTEIN"/>
    <property type="match status" value="1"/>
</dbReference>
<sequence length="78" mass="8671">MGMGKTALLALFLMLPVLGACTYHERRPSTITLNNGNVIVCPGGLVFDSEVRRVVCYNEDGKVLLKVRWEKVKGYTVE</sequence>
<evidence type="ECO:0000313" key="2">
    <source>
        <dbReference type="Proteomes" id="UP000177167"/>
    </source>
</evidence>
<comment type="caution">
    <text evidence="1">The sequence shown here is derived from an EMBL/GenBank/DDBJ whole genome shotgun (WGS) entry which is preliminary data.</text>
</comment>
<accession>A0A1F8F8H5</accession>
<proteinExistence type="predicted"/>
<protein>
    <submittedName>
        <fullName evidence="1">Uncharacterized protein</fullName>
    </submittedName>
</protein>
<dbReference type="Proteomes" id="UP000177167">
    <property type="component" value="Unassembled WGS sequence"/>
</dbReference>
<name>A0A1F8F8H5_9BACT</name>
<evidence type="ECO:0000313" key="1">
    <source>
        <dbReference type="EMBL" id="OGN09435.1"/>
    </source>
</evidence>
<dbReference type="EMBL" id="MGJP01000036">
    <property type="protein sequence ID" value="OGN09435.1"/>
    <property type="molecule type" value="Genomic_DNA"/>
</dbReference>